<dbReference type="STRING" id="27835.A0A0N4Y7S1"/>
<dbReference type="Gene3D" id="3.30.1050.10">
    <property type="entry name" value="SCP2 sterol-binding domain"/>
    <property type="match status" value="1"/>
</dbReference>
<feature type="region of interest" description="Disordered" evidence="1">
    <location>
        <begin position="10"/>
        <end position="33"/>
    </location>
</feature>
<name>A0A0N4Y7S1_NIPBR</name>
<dbReference type="InterPro" id="IPR003033">
    <property type="entry name" value="SCP2_sterol-bd_dom"/>
</dbReference>
<dbReference type="InterPro" id="IPR036527">
    <property type="entry name" value="SCP2_sterol-bd_dom_sf"/>
</dbReference>
<proteinExistence type="predicted"/>
<dbReference type="Pfam" id="PF02036">
    <property type="entry name" value="SCP2"/>
    <property type="match status" value="1"/>
</dbReference>
<dbReference type="GO" id="GO:0005829">
    <property type="term" value="C:cytosol"/>
    <property type="evidence" value="ECO:0007669"/>
    <property type="project" value="TreeGrafter"/>
</dbReference>
<accession>A0A0N4Y7S1</accession>
<evidence type="ECO:0000313" key="4">
    <source>
        <dbReference type="Proteomes" id="UP000271162"/>
    </source>
</evidence>
<dbReference type="SUPFAM" id="SSF55718">
    <property type="entry name" value="SCP-like"/>
    <property type="match status" value="1"/>
</dbReference>
<gene>
    <name evidence="3" type="ORF">NBR_LOCUS12226</name>
</gene>
<sequence length="152" mass="16792">VIAPHVEDFARESKRLTENDEPFDPQPTPGVANNELSHEVERQPIDEEHLITAINLAIDSQLVQAVGRVFQVNCTGMPPILIDLKHLPGSCTRGTALNADVVFEMSRTVFLKIISEELSPMTAYMQGSLSIKGAIQDALSLKYLAERVKQLL</sequence>
<evidence type="ECO:0000256" key="1">
    <source>
        <dbReference type="SAM" id="MobiDB-lite"/>
    </source>
</evidence>
<dbReference type="AlphaFoldDB" id="A0A0N4Y7S1"/>
<dbReference type="WBParaSite" id="NBR_0001222501-mRNA-1">
    <property type="protein sequence ID" value="NBR_0001222501-mRNA-1"/>
    <property type="gene ID" value="NBR_0001222501"/>
</dbReference>
<reference evidence="3 4" key="2">
    <citation type="submission" date="2018-11" db="EMBL/GenBank/DDBJ databases">
        <authorList>
            <consortium name="Pathogen Informatics"/>
        </authorList>
    </citation>
    <scope>NUCLEOTIDE SEQUENCE [LARGE SCALE GENOMIC DNA]</scope>
</reference>
<evidence type="ECO:0000313" key="3">
    <source>
        <dbReference type="EMBL" id="VDL75815.1"/>
    </source>
</evidence>
<dbReference type="PANTHER" id="PTHR10094">
    <property type="entry name" value="STEROL CARRIER PROTEIN 2 SCP-2 FAMILY PROTEIN"/>
    <property type="match status" value="1"/>
</dbReference>
<reference evidence="5" key="1">
    <citation type="submission" date="2017-02" db="UniProtKB">
        <authorList>
            <consortium name="WormBaseParasite"/>
        </authorList>
    </citation>
    <scope>IDENTIFICATION</scope>
</reference>
<evidence type="ECO:0000313" key="5">
    <source>
        <dbReference type="WBParaSite" id="NBR_0001222501-mRNA-1"/>
    </source>
</evidence>
<dbReference type="PANTHER" id="PTHR10094:SF25">
    <property type="entry name" value="SCP2 STEROL-BINDING DOMAIN-CONTAINING PROTEIN 1"/>
    <property type="match status" value="1"/>
</dbReference>
<feature type="domain" description="SCP2" evidence="2">
    <location>
        <begin position="60"/>
        <end position="144"/>
    </location>
</feature>
<organism evidence="5">
    <name type="scientific">Nippostrongylus brasiliensis</name>
    <name type="common">Rat hookworm</name>
    <dbReference type="NCBI Taxonomy" id="27835"/>
    <lineage>
        <taxon>Eukaryota</taxon>
        <taxon>Metazoa</taxon>
        <taxon>Ecdysozoa</taxon>
        <taxon>Nematoda</taxon>
        <taxon>Chromadorea</taxon>
        <taxon>Rhabditida</taxon>
        <taxon>Rhabditina</taxon>
        <taxon>Rhabditomorpha</taxon>
        <taxon>Strongyloidea</taxon>
        <taxon>Heligmosomidae</taxon>
        <taxon>Nippostrongylus</taxon>
    </lineage>
</organism>
<keyword evidence="4" id="KW-1185">Reference proteome</keyword>
<evidence type="ECO:0000259" key="2">
    <source>
        <dbReference type="Pfam" id="PF02036"/>
    </source>
</evidence>
<dbReference type="EMBL" id="UYSL01020699">
    <property type="protein sequence ID" value="VDL75815.1"/>
    <property type="molecule type" value="Genomic_DNA"/>
</dbReference>
<protein>
    <submittedName>
        <fullName evidence="5">Stomatin-like protein 1 (inferred by orthology to a human protein)</fullName>
    </submittedName>
</protein>
<dbReference type="Proteomes" id="UP000271162">
    <property type="component" value="Unassembled WGS sequence"/>
</dbReference>